<keyword evidence="9 20" id="KW-0012">Acyltransferase</keyword>
<keyword evidence="3 20" id="KW-0963">Cytoplasm</keyword>
<comment type="function">
    <text evidence="19">Catalyzes the condensation reaction of fatty acid synthesis by the addition to an acyl acceptor of two carbons from malonyl-ACP. Catalyzes the first condensation reaction which initiates fatty acid synthesis and may therefore play a role in governing the total rate of fatty acid production. Possesses both acetoacetyl-ACP synthase and acetyl transacylase activities. Has some substrate specificity for branched chain acyl-CoA, determining the biosynthesis of branched-chain of fatty acids instead of straight-chain.</text>
</comment>
<dbReference type="GO" id="GO:0033818">
    <property type="term" value="F:beta-ketoacyl-acyl-carrier-protein synthase III activity"/>
    <property type="evidence" value="ECO:0007669"/>
    <property type="project" value="UniProtKB-UniRule"/>
</dbReference>
<comment type="catalytic activity">
    <reaction evidence="12">
        <text>malonyl-[ACP] + acetyl-CoA + H(+) = 3-oxobutanoyl-[ACP] + CO2 + CoA</text>
        <dbReference type="Rhea" id="RHEA:12080"/>
        <dbReference type="Rhea" id="RHEA-COMP:9623"/>
        <dbReference type="Rhea" id="RHEA-COMP:9625"/>
        <dbReference type="ChEBI" id="CHEBI:15378"/>
        <dbReference type="ChEBI" id="CHEBI:16526"/>
        <dbReference type="ChEBI" id="CHEBI:57287"/>
        <dbReference type="ChEBI" id="CHEBI:57288"/>
        <dbReference type="ChEBI" id="CHEBI:78449"/>
        <dbReference type="ChEBI" id="CHEBI:78450"/>
        <dbReference type="EC" id="2.3.1.180"/>
    </reaction>
    <physiologicalReaction direction="left-to-right" evidence="12">
        <dbReference type="Rhea" id="RHEA:12081"/>
    </physiologicalReaction>
</comment>
<dbReference type="InterPro" id="IPR013747">
    <property type="entry name" value="ACP_syn_III_C"/>
</dbReference>
<gene>
    <name evidence="20" type="primary">fabH</name>
    <name evidence="23" type="ORF">CON65_17600</name>
</gene>
<dbReference type="InterPro" id="IPR004655">
    <property type="entry name" value="FabH"/>
</dbReference>
<comment type="catalytic activity">
    <reaction evidence="15">
        <text>(2S)-2-methylbutanoyl-CoA + malonyl-[ACP] + H(+) = (4S)-4-methyl-3-oxohexanoyl-[ACP] + CO2 + CoA</text>
        <dbReference type="Rhea" id="RHEA:42276"/>
        <dbReference type="Rhea" id="RHEA-COMP:9623"/>
        <dbReference type="Rhea" id="RHEA-COMP:17148"/>
        <dbReference type="ChEBI" id="CHEBI:15378"/>
        <dbReference type="ChEBI" id="CHEBI:16526"/>
        <dbReference type="ChEBI" id="CHEBI:57287"/>
        <dbReference type="ChEBI" id="CHEBI:78449"/>
        <dbReference type="ChEBI" id="CHEBI:88166"/>
        <dbReference type="ChEBI" id="CHEBI:167462"/>
        <dbReference type="EC" id="2.3.1.300"/>
    </reaction>
    <physiologicalReaction direction="left-to-right" evidence="15">
        <dbReference type="Rhea" id="RHEA:42277"/>
    </physiologicalReaction>
</comment>
<keyword evidence="7 20" id="KW-0443">Lipid metabolism</keyword>
<evidence type="ECO:0000256" key="1">
    <source>
        <dbReference type="ARBA" id="ARBA00005194"/>
    </source>
</evidence>
<evidence type="ECO:0000313" key="24">
    <source>
        <dbReference type="Proteomes" id="UP000221020"/>
    </source>
</evidence>
<evidence type="ECO:0000256" key="18">
    <source>
        <dbReference type="ARBA" id="ARBA00052985"/>
    </source>
</evidence>
<keyword evidence="5 20" id="KW-0808">Transferase</keyword>
<evidence type="ECO:0000256" key="3">
    <source>
        <dbReference type="ARBA" id="ARBA00022490"/>
    </source>
</evidence>
<name>A0AA91VAJ3_9BACI</name>
<evidence type="ECO:0000256" key="16">
    <source>
        <dbReference type="ARBA" id="ARBA00052467"/>
    </source>
</evidence>
<comment type="function">
    <text evidence="20">Catalyzes the condensation reaction of fatty acid synthesis by the addition to an acyl acceptor of two carbons from malonyl-ACP. Catalyzes the first condensation reaction which initiates fatty acid synthesis and may therefore play a role in governing the total rate of fatty acid production. Possesses both acetoacetyl-ACP synthase and acetyl transacylase activities. Its substrate specificity determines the biosynthesis of branched-chain and/or straight-chain of fatty acids.</text>
</comment>
<keyword evidence="8 20" id="KW-0275">Fatty acid biosynthesis</keyword>
<feature type="active site" evidence="20">
    <location>
        <position position="281"/>
    </location>
</feature>
<organism evidence="23 24">
    <name type="scientific">Bacillus pseudomycoides</name>
    <dbReference type="NCBI Taxonomy" id="64104"/>
    <lineage>
        <taxon>Bacteria</taxon>
        <taxon>Bacillati</taxon>
        <taxon>Bacillota</taxon>
        <taxon>Bacilli</taxon>
        <taxon>Bacillales</taxon>
        <taxon>Bacillaceae</taxon>
        <taxon>Bacillus</taxon>
        <taxon>Bacillus cereus group</taxon>
    </lineage>
</organism>
<comment type="catalytic activity">
    <reaction evidence="16">
        <text>2-methylpropanoyl-CoA + malonyl-[ACP] + H(+) = 4-methyl-3-oxopentanoyl-[ACP] + CO2 + CoA</text>
        <dbReference type="Rhea" id="RHEA:42268"/>
        <dbReference type="Rhea" id="RHEA-COMP:9623"/>
        <dbReference type="Rhea" id="RHEA-COMP:9940"/>
        <dbReference type="ChEBI" id="CHEBI:15378"/>
        <dbReference type="ChEBI" id="CHEBI:16526"/>
        <dbReference type="ChEBI" id="CHEBI:57287"/>
        <dbReference type="ChEBI" id="CHEBI:57338"/>
        <dbReference type="ChEBI" id="CHEBI:78449"/>
        <dbReference type="ChEBI" id="CHEBI:78820"/>
        <dbReference type="EC" id="2.3.1.300"/>
    </reaction>
    <physiologicalReaction direction="left-to-right" evidence="16">
        <dbReference type="Rhea" id="RHEA:42269"/>
    </physiologicalReaction>
</comment>
<comment type="subcellular location">
    <subcellularLocation>
        <location evidence="20">Cytoplasm</location>
    </subcellularLocation>
</comment>
<dbReference type="GO" id="GO:0005737">
    <property type="term" value="C:cytoplasm"/>
    <property type="evidence" value="ECO:0007669"/>
    <property type="project" value="UniProtKB-SubCell"/>
</dbReference>
<evidence type="ECO:0000256" key="8">
    <source>
        <dbReference type="ARBA" id="ARBA00023160"/>
    </source>
</evidence>
<dbReference type="FunFam" id="3.40.47.10:FF:000004">
    <property type="entry name" value="3-oxoacyl-[acyl-carrier-protein] synthase 3"/>
    <property type="match status" value="1"/>
</dbReference>
<comment type="pathway">
    <text evidence="1 20">Lipid metabolism; fatty acid biosynthesis.</text>
</comment>
<dbReference type="HAMAP" id="MF_01815">
    <property type="entry name" value="FabH"/>
    <property type="match status" value="1"/>
</dbReference>
<evidence type="ECO:0000256" key="6">
    <source>
        <dbReference type="ARBA" id="ARBA00022832"/>
    </source>
</evidence>
<dbReference type="RefSeq" id="WP_097896358.1">
    <property type="nucleotide sequence ID" value="NZ_NVOR01000068.1"/>
</dbReference>
<dbReference type="PANTHER" id="PTHR34069:SF2">
    <property type="entry name" value="BETA-KETOACYL-[ACYL-CARRIER-PROTEIN] SYNTHASE III"/>
    <property type="match status" value="1"/>
</dbReference>
<comment type="catalytic activity">
    <reaction evidence="17">
        <text>butanoyl-CoA + malonyl-[ACP] + H(+) = 3-oxohexanoyl-[ACP] + CO2 + CoA</text>
        <dbReference type="Rhea" id="RHEA:42248"/>
        <dbReference type="Rhea" id="RHEA-COMP:9623"/>
        <dbReference type="Rhea" id="RHEA-COMP:9629"/>
        <dbReference type="ChEBI" id="CHEBI:15378"/>
        <dbReference type="ChEBI" id="CHEBI:16526"/>
        <dbReference type="ChEBI" id="CHEBI:57287"/>
        <dbReference type="ChEBI" id="CHEBI:57371"/>
        <dbReference type="ChEBI" id="CHEBI:78449"/>
        <dbReference type="ChEBI" id="CHEBI:78456"/>
    </reaction>
    <physiologicalReaction direction="left-to-right" evidence="17">
        <dbReference type="Rhea" id="RHEA:42249"/>
    </physiologicalReaction>
</comment>
<comment type="catalytic activity">
    <reaction evidence="13">
        <text>hexanoyl-CoA + malonyl-[ACP] + H(+) = 3-oxooctanoyl-[ACP] + CO2 + CoA</text>
        <dbReference type="Rhea" id="RHEA:42256"/>
        <dbReference type="Rhea" id="RHEA-COMP:9623"/>
        <dbReference type="Rhea" id="RHEA-COMP:9633"/>
        <dbReference type="ChEBI" id="CHEBI:15378"/>
        <dbReference type="ChEBI" id="CHEBI:16526"/>
        <dbReference type="ChEBI" id="CHEBI:57287"/>
        <dbReference type="ChEBI" id="CHEBI:62620"/>
        <dbReference type="ChEBI" id="CHEBI:78449"/>
        <dbReference type="ChEBI" id="CHEBI:78460"/>
    </reaction>
    <physiologicalReaction direction="left-to-right" evidence="13">
        <dbReference type="Rhea" id="RHEA:42257"/>
    </physiologicalReaction>
</comment>
<sequence>MNSTARITAIGTYVPEQKLSNDDLEKLVDTSDEWIVQRTGMKERRIAGEQEFASHLAFKAIKNLTDTYKKTLEDVDCIIVSTTTPDYVFPSVACQIQNHFHIPHTLAFDLNATCAGFTYGLHVANNLITAGSHHKVLVVATETLSKVTDYTDRTTCILFGDGAGAFLLERDEEKPSFIASHMGTNGEGGIHLYRTNLSTIMDEKPLQTNGKMVQNGREVYKWAVRTVPLGMKNLLHAANLQMDDINWFVPHSANLRMIESICDKSGFTLDKTLTSVEFMGNTSSVSIPLALDLARKKGKLNNGDTILLYGFGGGLTHLGLIIKWDLH</sequence>
<comment type="catalytic activity">
    <reaction evidence="18">
        <text>3-methylbutanoyl-CoA + malonyl-[ACP] + H(+) = 5-methyl-3-oxohexanoyl-[ACP] + CO2 + CoA</text>
        <dbReference type="Rhea" id="RHEA:42272"/>
        <dbReference type="Rhea" id="RHEA-COMP:9623"/>
        <dbReference type="Rhea" id="RHEA-COMP:9941"/>
        <dbReference type="ChEBI" id="CHEBI:15378"/>
        <dbReference type="ChEBI" id="CHEBI:16526"/>
        <dbReference type="ChEBI" id="CHEBI:57287"/>
        <dbReference type="ChEBI" id="CHEBI:57345"/>
        <dbReference type="ChEBI" id="CHEBI:78449"/>
        <dbReference type="ChEBI" id="CHEBI:78822"/>
        <dbReference type="EC" id="2.3.1.300"/>
    </reaction>
    <physiologicalReaction direction="left-to-right" evidence="18">
        <dbReference type="Rhea" id="RHEA:42273"/>
    </physiologicalReaction>
</comment>
<dbReference type="NCBIfam" id="TIGR00747">
    <property type="entry name" value="fabH"/>
    <property type="match status" value="1"/>
</dbReference>
<comment type="catalytic activity">
    <reaction evidence="14">
        <text>heptanoyl-CoA + malonyl-[ACP] + H(+) = 3-oxononanoyl-[ACP] + CO2 + CoA</text>
        <dbReference type="Rhea" id="RHEA:42260"/>
        <dbReference type="Rhea" id="RHEA-COMP:9623"/>
        <dbReference type="Rhea" id="RHEA-COMP:9944"/>
        <dbReference type="ChEBI" id="CHEBI:15378"/>
        <dbReference type="ChEBI" id="CHEBI:16526"/>
        <dbReference type="ChEBI" id="CHEBI:57287"/>
        <dbReference type="ChEBI" id="CHEBI:78449"/>
        <dbReference type="ChEBI" id="CHEBI:78811"/>
        <dbReference type="ChEBI" id="CHEBI:78826"/>
    </reaction>
    <physiologicalReaction direction="left-to-right" evidence="14">
        <dbReference type="Rhea" id="RHEA:42261"/>
    </physiologicalReaction>
</comment>
<dbReference type="SUPFAM" id="SSF53901">
    <property type="entry name" value="Thiolase-like"/>
    <property type="match status" value="1"/>
</dbReference>
<evidence type="ECO:0000256" key="11">
    <source>
        <dbReference type="ARBA" id="ARBA00050980"/>
    </source>
</evidence>
<keyword evidence="4 20" id="KW-0444">Lipid biosynthesis</keyword>
<evidence type="ECO:0000256" key="13">
    <source>
        <dbReference type="ARBA" id="ARBA00051330"/>
    </source>
</evidence>
<comment type="catalytic activity">
    <reaction evidence="10">
        <text>pentanoyl-CoA + malonyl-[ACP] + H(+) = 3-oxoheptanoyl-[ACP] + CO2 + CoA</text>
        <dbReference type="Rhea" id="RHEA:42252"/>
        <dbReference type="Rhea" id="RHEA-COMP:9623"/>
        <dbReference type="Rhea" id="RHEA-COMP:9943"/>
        <dbReference type="ChEBI" id="CHEBI:15378"/>
        <dbReference type="ChEBI" id="CHEBI:16526"/>
        <dbReference type="ChEBI" id="CHEBI:57287"/>
        <dbReference type="ChEBI" id="CHEBI:57389"/>
        <dbReference type="ChEBI" id="CHEBI:78449"/>
        <dbReference type="ChEBI" id="CHEBI:78824"/>
    </reaction>
    <physiologicalReaction direction="left-to-right" evidence="10">
        <dbReference type="Rhea" id="RHEA:42253"/>
    </physiologicalReaction>
</comment>
<evidence type="ECO:0000256" key="10">
    <source>
        <dbReference type="ARBA" id="ARBA00050479"/>
    </source>
</evidence>
<feature type="region of interest" description="ACP-binding" evidence="20">
    <location>
        <begin position="252"/>
        <end position="256"/>
    </location>
</feature>
<comment type="domain">
    <text evidence="20">The last Arg residue of the ACP-binding site is essential for the weak association between ACP/AcpP and FabH.</text>
</comment>
<dbReference type="CDD" id="cd00830">
    <property type="entry name" value="KAS_III"/>
    <property type="match status" value="1"/>
</dbReference>
<dbReference type="EC" id="2.3.1.180" evidence="20"/>
<comment type="similarity">
    <text evidence="2 20">Belongs to the thiolase-like superfamily. FabH family.</text>
</comment>
<evidence type="ECO:0000256" key="15">
    <source>
        <dbReference type="ARBA" id="ARBA00052407"/>
    </source>
</evidence>
<dbReference type="Gene3D" id="3.40.47.10">
    <property type="match status" value="1"/>
</dbReference>
<evidence type="ECO:0000256" key="5">
    <source>
        <dbReference type="ARBA" id="ARBA00022679"/>
    </source>
</evidence>
<feature type="active site" evidence="20">
    <location>
        <position position="251"/>
    </location>
</feature>
<dbReference type="InterPro" id="IPR013751">
    <property type="entry name" value="ACP_syn_III_N"/>
</dbReference>
<reference evidence="23 24" key="1">
    <citation type="submission" date="2017-09" db="EMBL/GenBank/DDBJ databases">
        <title>Large-scale bioinformatics analysis of Bacillus genomes uncovers conserved roles of natural products in bacterial physiology.</title>
        <authorList>
            <consortium name="Agbiome Team Llc"/>
            <person name="Bleich R.M."/>
            <person name="Grubbs K.J."/>
            <person name="Santa Maria K.C."/>
            <person name="Allen S.E."/>
            <person name="Farag S."/>
            <person name="Shank E.A."/>
            <person name="Bowers A."/>
        </authorList>
    </citation>
    <scope>NUCLEOTIDE SEQUENCE [LARGE SCALE GENOMIC DNA]</scope>
    <source>
        <strain evidence="23 24">AFS092012</strain>
    </source>
</reference>
<comment type="catalytic activity">
    <reaction evidence="11">
        <text>malonyl-[ACP] + propanoyl-CoA + H(+) = 3-oxopentanoyl-[ACP] + CO2 + CoA</text>
        <dbReference type="Rhea" id="RHEA:42244"/>
        <dbReference type="Rhea" id="RHEA-COMP:9623"/>
        <dbReference type="Rhea" id="RHEA-COMP:9939"/>
        <dbReference type="ChEBI" id="CHEBI:15378"/>
        <dbReference type="ChEBI" id="CHEBI:16526"/>
        <dbReference type="ChEBI" id="CHEBI:57287"/>
        <dbReference type="ChEBI" id="CHEBI:57392"/>
        <dbReference type="ChEBI" id="CHEBI:78449"/>
        <dbReference type="ChEBI" id="CHEBI:78818"/>
    </reaction>
    <physiologicalReaction direction="left-to-right" evidence="11">
        <dbReference type="Rhea" id="RHEA:42245"/>
    </physiologicalReaction>
</comment>
<dbReference type="GO" id="GO:0044550">
    <property type="term" value="P:secondary metabolite biosynthetic process"/>
    <property type="evidence" value="ECO:0007669"/>
    <property type="project" value="TreeGrafter"/>
</dbReference>
<comment type="subunit">
    <text evidence="20">Homodimer.</text>
</comment>
<feature type="domain" description="Beta-ketoacyl-[acyl-carrier-protein] synthase III C-terminal" evidence="21">
    <location>
        <begin position="235"/>
        <end position="324"/>
    </location>
</feature>
<evidence type="ECO:0000256" key="4">
    <source>
        <dbReference type="ARBA" id="ARBA00022516"/>
    </source>
</evidence>
<evidence type="ECO:0000256" key="14">
    <source>
        <dbReference type="ARBA" id="ARBA00052279"/>
    </source>
</evidence>
<feature type="active site" evidence="20">
    <location>
        <position position="114"/>
    </location>
</feature>
<evidence type="ECO:0000259" key="21">
    <source>
        <dbReference type="Pfam" id="PF08541"/>
    </source>
</evidence>
<dbReference type="GO" id="GO:0004315">
    <property type="term" value="F:3-oxoacyl-[acyl-carrier-protein] synthase activity"/>
    <property type="evidence" value="ECO:0007669"/>
    <property type="project" value="InterPro"/>
</dbReference>
<dbReference type="PANTHER" id="PTHR34069">
    <property type="entry name" value="3-OXOACYL-[ACYL-CARRIER-PROTEIN] SYNTHASE 3"/>
    <property type="match status" value="1"/>
</dbReference>
<comment type="caution">
    <text evidence="23">The sequence shown here is derived from an EMBL/GenBank/DDBJ whole genome shotgun (WGS) entry which is preliminary data.</text>
</comment>
<evidence type="ECO:0000256" key="20">
    <source>
        <dbReference type="HAMAP-Rule" id="MF_01815"/>
    </source>
</evidence>
<evidence type="ECO:0000256" key="7">
    <source>
        <dbReference type="ARBA" id="ARBA00023098"/>
    </source>
</evidence>
<dbReference type="GO" id="GO:0006633">
    <property type="term" value="P:fatty acid biosynthetic process"/>
    <property type="evidence" value="ECO:0007669"/>
    <property type="project" value="UniProtKB-UniRule"/>
</dbReference>
<protein>
    <recommendedName>
        <fullName evidence="20">Beta-ketoacyl-[acyl-carrier-protein] synthase III</fullName>
        <shortName evidence="20">Beta-ketoacyl-ACP synthase III</shortName>
        <shortName evidence="20">KAS III</shortName>
        <ecNumber evidence="20">2.3.1.180</ecNumber>
    </recommendedName>
    <alternativeName>
        <fullName evidence="20">3-oxoacyl-[acyl-carrier-protein] synthase 3</fullName>
    </alternativeName>
    <alternativeName>
        <fullName evidence="20">3-oxoacyl-[acyl-carrier-protein] synthase III</fullName>
    </alternativeName>
</protein>
<evidence type="ECO:0000256" key="2">
    <source>
        <dbReference type="ARBA" id="ARBA00008642"/>
    </source>
</evidence>
<keyword evidence="6 20" id="KW-0276">Fatty acid metabolism</keyword>
<dbReference type="InterPro" id="IPR016039">
    <property type="entry name" value="Thiolase-like"/>
</dbReference>
<dbReference type="AlphaFoldDB" id="A0AA91VAJ3"/>
<evidence type="ECO:0000256" key="19">
    <source>
        <dbReference type="ARBA" id="ARBA00056015"/>
    </source>
</evidence>
<evidence type="ECO:0000259" key="22">
    <source>
        <dbReference type="Pfam" id="PF08545"/>
    </source>
</evidence>
<dbReference type="Pfam" id="PF08541">
    <property type="entry name" value="ACP_syn_III_C"/>
    <property type="match status" value="1"/>
</dbReference>
<dbReference type="Proteomes" id="UP000221020">
    <property type="component" value="Unassembled WGS sequence"/>
</dbReference>
<feature type="domain" description="Beta-ketoacyl-[acyl-carrier-protein] synthase III N-terminal" evidence="22">
    <location>
        <begin position="108"/>
        <end position="186"/>
    </location>
</feature>
<evidence type="ECO:0000256" key="12">
    <source>
        <dbReference type="ARBA" id="ARBA00051096"/>
    </source>
</evidence>
<evidence type="ECO:0000256" key="17">
    <source>
        <dbReference type="ARBA" id="ARBA00052801"/>
    </source>
</evidence>
<keyword evidence="20" id="KW-0511">Multifunctional enzyme</keyword>
<evidence type="ECO:0000256" key="9">
    <source>
        <dbReference type="ARBA" id="ARBA00023315"/>
    </source>
</evidence>
<dbReference type="Pfam" id="PF08545">
    <property type="entry name" value="ACP_syn_III"/>
    <property type="match status" value="1"/>
</dbReference>
<dbReference type="NCBIfam" id="NF006829">
    <property type="entry name" value="PRK09352.1"/>
    <property type="match status" value="1"/>
</dbReference>
<proteinExistence type="inferred from homology"/>
<dbReference type="EMBL" id="NVOR01000068">
    <property type="protein sequence ID" value="PED81334.1"/>
    <property type="molecule type" value="Genomic_DNA"/>
</dbReference>
<accession>A0AA91VAJ3</accession>
<evidence type="ECO:0000313" key="23">
    <source>
        <dbReference type="EMBL" id="PED81334.1"/>
    </source>
</evidence>